<dbReference type="Proteomes" id="UP001165740">
    <property type="component" value="Chromosome 12"/>
</dbReference>
<dbReference type="PANTHER" id="PTHR10048:SF15">
    <property type="entry name" value="PHOSPHATIDYLINOSITOL 4-KINASE ALPHA"/>
    <property type="match status" value="1"/>
</dbReference>
<reference evidence="9" key="1">
    <citation type="submission" date="2025-08" db="UniProtKB">
        <authorList>
            <consortium name="RefSeq"/>
        </authorList>
    </citation>
    <scope>IDENTIFICATION</scope>
</reference>
<dbReference type="GO" id="GO:0004430">
    <property type="term" value="F:1-phosphatidylinositol 4-kinase activity"/>
    <property type="evidence" value="ECO:0007669"/>
    <property type="project" value="UniProtKB-EC"/>
</dbReference>
<feature type="compositionally biased region" description="Basic and acidic residues" evidence="5">
    <location>
        <begin position="258"/>
        <end position="269"/>
    </location>
</feature>
<dbReference type="SUPFAM" id="SSF48371">
    <property type="entry name" value="ARM repeat"/>
    <property type="match status" value="1"/>
</dbReference>
<dbReference type="InterPro" id="IPR000403">
    <property type="entry name" value="PI3/4_kinase_cat_dom"/>
</dbReference>
<dbReference type="InterPro" id="IPR042236">
    <property type="entry name" value="PI3K_accessory_sf"/>
</dbReference>
<protein>
    <recommendedName>
        <fullName evidence="2">1-phosphatidylinositol 4-kinase</fullName>
        <ecNumber evidence="2">2.7.1.67</ecNumber>
    </recommendedName>
</protein>
<keyword evidence="3" id="KW-0808">Transferase</keyword>
<evidence type="ECO:0000256" key="1">
    <source>
        <dbReference type="ARBA" id="ARBA00006209"/>
    </source>
</evidence>
<dbReference type="FunFam" id="1.25.40.70:FF:000011">
    <property type="entry name" value="Phosphatidylinositol 4-kinase alpha"/>
    <property type="match status" value="1"/>
</dbReference>
<evidence type="ECO:0000256" key="3">
    <source>
        <dbReference type="ARBA" id="ARBA00022679"/>
    </source>
</evidence>
<comment type="similarity">
    <text evidence="1">Belongs to the PI3/PI4-kinase family. Type III PI4K subfamily.</text>
</comment>
<dbReference type="PROSITE" id="PS00916">
    <property type="entry name" value="PI3_4_KINASE_2"/>
    <property type="match status" value="1"/>
</dbReference>
<dbReference type="InterPro" id="IPR045495">
    <property type="entry name" value="PI4K_N"/>
</dbReference>
<dbReference type="PROSITE" id="PS00915">
    <property type="entry name" value="PI3_4_KINASE_1"/>
    <property type="match status" value="1"/>
</dbReference>
<dbReference type="InterPro" id="IPR016024">
    <property type="entry name" value="ARM-type_fold"/>
</dbReference>
<dbReference type="Gene3D" id="1.10.1070.11">
    <property type="entry name" value="Phosphatidylinositol 3-/4-kinase, catalytic domain"/>
    <property type="match status" value="1"/>
</dbReference>
<dbReference type="FunFam" id="1.10.1070.11:FF:000005">
    <property type="entry name" value="Phosphatidylinositol 4-kinase, catalytic, alpha"/>
    <property type="match status" value="1"/>
</dbReference>
<dbReference type="Pfam" id="PF00613">
    <property type="entry name" value="PI3Ka"/>
    <property type="match status" value="1"/>
</dbReference>
<evidence type="ECO:0000313" key="8">
    <source>
        <dbReference type="Proteomes" id="UP001165740"/>
    </source>
</evidence>
<evidence type="ECO:0000259" key="6">
    <source>
        <dbReference type="PROSITE" id="PS50290"/>
    </source>
</evidence>
<dbReference type="InterPro" id="IPR001263">
    <property type="entry name" value="PI3K_accessory_dom"/>
</dbReference>
<feature type="region of interest" description="Disordered" evidence="5">
    <location>
        <begin position="252"/>
        <end position="278"/>
    </location>
</feature>
<dbReference type="InterPro" id="IPR018936">
    <property type="entry name" value="PI3/4_kinase_CS"/>
</dbReference>
<dbReference type="OrthoDB" id="10264149at2759"/>
<dbReference type="CDD" id="cd05167">
    <property type="entry name" value="PI4Kc_III_alpha"/>
    <property type="match status" value="1"/>
</dbReference>
<dbReference type="GeneID" id="106068000"/>
<evidence type="ECO:0000256" key="4">
    <source>
        <dbReference type="ARBA" id="ARBA00022777"/>
    </source>
</evidence>
<dbReference type="InterPro" id="IPR036940">
    <property type="entry name" value="PI3/4_kinase_cat_sf"/>
</dbReference>
<dbReference type="GO" id="GO:0048015">
    <property type="term" value="P:phosphatidylinositol-mediated signaling"/>
    <property type="evidence" value="ECO:0007669"/>
    <property type="project" value="TreeGrafter"/>
</dbReference>
<dbReference type="SUPFAM" id="SSF56112">
    <property type="entry name" value="Protein kinase-like (PK-like)"/>
    <property type="match status" value="1"/>
</dbReference>
<dbReference type="InterPro" id="IPR011009">
    <property type="entry name" value="Kinase-like_dom_sf"/>
</dbReference>
<keyword evidence="4" id="KW-0418">Kinase</keyword>
<dbReference type="Gene3D" id="1.25.40.70">
    <property type="entry name" value="Phosphatidylinositol 3-kinase, accessory domain (PIK)"/>
    <property type="match status" value="1"/>
</dbReference>
<dbReference type="GO" id="GO:0005737">
    <property type="term" value="C:cytoplasm"/>
    <property type="evidence" value="ECO:0007669"/>
    <property type="project" value="TreeGrafter"/>
</dbReference>
<dbReference type="GO" id="GO:0046854">
    <property type="term" value="P:phosphatidylinositol phosphate biosynthetic process"/>
    <property type="evidence" value="ECO:0007669"/>
    <property type="project" value="InterPro"/>
</dbReference>
<dbReference type="OMA" id="MSQRDEN"/>
<dbReference type="RefSeq" id="XP_055863265.1">
    <property type="nucleotide sequence ID" value="XM_056007290.1"/>
</dbReference>
<dbReference type="PROSITE" id="PS51545">
    <property type="entry name" value="PIK_HELICAL"/>
    <property type="match status" value="1"/>
</dbReference>
<dbReference type="FunFam" id="3.30.1010.10:FF:000009">
    <property type="entry name" value="Phosphatidylinositol 4-kinase, catalytic, alpha"/>
    <property type="match status" value="1"/>
</dbReference>
<name>A0A9W2YKP6_BIOGL</name>
<proteinExistence type="inferred from homology"/>
<dbReference type="Pfam" id="PF00454">
    <property type="entry name" value="PI3_PI4_kinase"/>
    <property type="match status" value="1"/>
</dbReference>
<feature type="domain" description="PI3K/PI4K catalytic" evidence="6">
    <location>
        <begin position="1891"/>
        <end position="2162"/>
    </location>
</feature>
<dbReference type="Gene3D" id="3.30.1010.10">
    <property type="entry name" value="Phosphatidylinositol 3-kinase Catalytic Subunit, Chain A, domain 4"/>
    <property type="match status" value="1"/>
</dbReference>
<evidence type="ECO:0000256" key="5">
    <source>
        <dbReference type="SAM" id="MobiDB-lite"/>
    </source>
</evidence>
<dbReference type="EC" id="2.7.1.67" evidence="2"/>
<dbReference type="Pfam" id="PF19274">
    <property type="entry name" value="PI4K_N"/>
    <property type="match status" value="2"/>
</dbReference>
<keyword evidence="8" id="KW-1185">Reference proteome</keyword>
<sequence length="2178" mass="246025">MASNDIDYHARSLLQLARSLAAIKTTPWDQVERLMLLCPNYQDRGRTLRLDGRGQNAVIALGVYLLESGLQHCDIILDYLLMVLEKMPSAVWVDGPKGINQYNLPMTECFSFCLNTILCDVAFRLPSDKDKITFVQLKVLDQMTTLCEQPGSQVVEFLFGLKFREKLCTRQIPLLLGLARSMGRSSDEECSLISYLLSVREAPISMQRVPQPEPAVQRSHFNTFRSIMPRTMSTVFVSYDTSTSLSGSGSTDAIGDGIVERKSSYRDRSPSPLEGNIKDNSSLTGLTSSITTPDVLPYTIYFNKIASSFTRTRPWGFEIIPEQDHLKFNQNQLTTILQCAKRLLKRRVLNGLDHILKDVLAVSNGNLTRFPYKSFSETISVVILALLRDILEQEKDLPADFMKEVQDFVKGLYQAGQADLDSKPSNHNLREKLTDFNPYQLLVHANGACVDLLFWSIREESEAEHLCVKLTERISTNTEKRLLLSHTPLLLASLEALGKMAVKFPNLANAMVASLRDFLVSPSPILSKLNKYAITENGNKLTGSGGGIRITVTDEDRNERGNAQKSPKNLLLTTMENLRDNAIHNICRALKAGQQVDEDCVPAFLASISNRLYRAELSDRTLNAKTSEARWKQLRIAMKFINPSSANLETFDVQRESNLISTNTILTLGHLAVILKEQPKLVESILQIFQQRFCSPPSQLDVLIVDQMGCMVMAGCSCIYQEVLTMFTQISVESSSPYNVNEANDKLRGFRLVSQAVINAFANIAANIQGENEQLDLLSRLLELFVQLGLDAKRMNEKMSGLMKASSSAGNLGLLIPVIAVLMRRLPPIKEPKRRLHKLFRDFWQYSVVMGFANENQAYWPSEWYEGVCHIATKSPLLISKENISKELLYNTALRNDSVAPSELADLRNTISNLLDNAEVTAIINRLNFAQCTYLLSVYKLETLRVTYSTDPGAIHGIFEYLEDKFLFLDKLGMWQCISVVAEKTFDKYMDVLDAKPKTEEKEKQIEAHAQFLLVKFNHTYKRVRLTADKFISKFVSRFPHLLWSGKVLKTMLDILQVVCDALDLDPHEDAPEIQIPATPYKLRIMENITSREQVVKDCSARSSTILQESMKWAPNAVRSHLIEYVLQMDMEAKGLLQHSGLAMATETVLNYAGYKGGVNTMSGANSLDRRPSCVHSESSNFMANLSIRSRYLGEVNGMLDVCDDVSVAEEKMYLKLEKAYLEQDVVMAKQCMFRITALQIKRPVVSRYLIQAICWGPVRLFCEEVMEAAIMCWEWMLSARPEFTIEFLCLMASAWQVCADMKLGIFAPDPPRPDPLAKAEDQILSPNPPIVAPHNLWTKFLQERVEIAKYSDSAQIQIFLTLLNKSLSVTVGKRPSIISRHTAAIGPRFRLLSMGLSLLQGDILPNTPSKTVLRERVYAATLDFFCGAPICPSQQPSELRDDITLLITYWQKMHYDKKHLSSTMISLADIIDKSASSPPPVISSSGQPDLRSGWMNTLNSSSSTYSKRSAVYDDYDLGDTLKVGGSGQRSSVVYGIHGHFDTKEVVVGGTSRKGQVTENSLVKEYIKKRNIILCLVANTIDTLLTLYNPLELAEQKLQDEELIYTWARHNLTERQWRDIANYSWELSPTLAVYLPFRFRNCETLKKEVTRLVSISPESVSHIPEAISFLVTANSVEADSPELSHIMTWEKVSPVLALSYFSRQYPPHPLTAQYAIRVLRAQPNEVLLFYIPQIVQALRYDPMGYVSEFILWAAKKSQLLAHQFLWNMKTNIYHDEEATMKDEFIGEKLEEMVMKITQQLSGTALEFYKREFDFFDQITNISGLIRPYPKGKERKQACLEALSKVQLQHGCYLPSNPEAIVLEIDYNSGTPMQSAAKAPYLARFKVKHCGINGLEKLAASDLTKKKMGSEVDGLEEVIHWQACIFKVGDDVRQDMLALQVIEMFRNIFKQAGLKLYLAPYRVVATAPGCGVIECVPNSKSRDQIGRQTDITLFEYFLATFGDEQSPAFQEARHNFVVSMAAYSIVSFLLQIKDRHNGNIMINTTGHIIHIDFGFMFESSPGGNLGWEPDIKLTEEMFRVMGGAMDAPPFQWFQELCVQGYLAVRPYQDAIISLVSLMLDTRLPCFRGQTIKLLRARFAPQASEREAATVMLKVVRDSCLNWRGKTYDMLQYYQNQIPY</sequence>
<evidence type="ECO:0000256" key="2">
    <source>
        <dbReference type="ARBA" id="ARBA00012169"/>
    </source>
</evidence>
<dbReference type="PANTHER" id="PTHR10048">
    <property type="entry name" value="PHOSPHATIDYLINOSITOL KINASE"/>
    <property type="match status" value="1"/>
</dbReference>
<dbReference type="InterPro" id="IPR015433">
    <property type="entry name" value="PI3/4_kinase"/>
</dbReference>
<evidence type="ECO:0000313" key="9">
    <source>
        <dbReference type="RefSeq" id="XP_055863265.1"/>
    </source>
</evidence>
<dbReference type="GO" id="GO:0005886">
    <property type="term" value="C:plasma membrane"/>
    <property type="evidence" value="ECO:0007669"/>
    <property type="project" value="TreeGrafter"/>
</dbReference>
<dbReference type="PROSITE" id="PS50290">
    <property type="entry name" value="PI3_4_KINASE_3"/>
    <property type="match status" value="1"/>
</dbReference>
<organism evidence="8 9">
    <name type="scientific">Biomphalaria glabrata</name>
    <name type="common">Bloodfluke planorb</name>
    <name type="synonym">Freshwater snail</name>
    <dbReference type="NCBI Taxonomy" id="6526"/>
    <lineage>
        <taxon>Eukaryota</taxon>
        <taxon>Metazoa</taxon>
        <taxon>Spiralia</taxon>
        <taxon>Lophotrochozoa</taxon>
        <taxon>Mollusca</taxon>
        <taxon>Gastropoda</taxon>
        <taxon>Heterobranchia</taxon>
        <taxon>Euthyneura</taxon>
        <taxon>Panpulmonata</taxon>
        <taxon>Hygrophila</taxon>
        <taxon>Lymnaeoidea</taxon>
        <taxon>Planorbidae</taxon>
        <taxon>Biomphalaria</taxon>
    </lineage>
</organism>
<gene>
    <name evidence="9" type="primary">LOC106068000</name>
</gene>
<accession>A0A9W2YKP6</accession>
<evidence type="ECO:0000259" key="7">
    <source>
        <dbReference type="PROSITE" id="PS51545"/>
    </source>
</evidence>
<dbReference type="SMART" id="SM00146">
    <property type="entry name" value="PI3Kc"/>
    <property type="match status" value="1"/>
</dbReference>
<feature type="domain" description="PIK helical" evidence="7">
    <location>
        <begin position="1617"/>
        <end position="1792"/>
    </location>
</feature>
<dbReference type="SMART" id="SM00145">
    <property type="entry name" value="PI3Ka"/>
    <property type="match status" value="1"/>
</dbReference>